<keyword evidence="2 6" id="KW-0812">Transmembrane</keyword>
<dbReference type="EMBL" id="JABSTR010000003">
    <property type="protein sequence ID" value="KAH9365309.1"/>
    <property type="molecule type" value="Genomic_DNA"/>
</dbReference>
<dbReference type="PANTHER" id="PTHR23294">
    <property type="entry name" value="ET TRANSLATION PRODUCT-RELATED"/>
    <property type="match status" value="1"/>
</dbReference>
<evidence type="ECO:0000256" key="3">
    <source>
        <dbReference type="ARBA" id="ARBA00022989"/>
    </source>
</evidence>
<organism evidence="7 8">
    <name type="scientific">Haemaphysalis longicornis</name>
    <name type="common">Bush tick</name>
    <dbReference type="NCBI Taxonomy" id="44386"/>
    <lineage>
        <taxon>Eukaryota</taxon>
        <taxon>Metazoa</taxon>
        <taxon>Ecdysozoa</taxon>
        <taxon>Arthropoda</taxon>
        <taxon>Chelicerata</taxon>
        <taxon>Arachnida</taxon>
        <taxon>Acari</taxon>
        <taxon>Parasitiformes</taxon>
        <taxon>Ixodida</taxon>
        <taxon>Ixodoidea</taxon>
        <taxon>Ixodidae</taxon>
        <taxon>Haemaphysalinae</taxon>
        <taxon>Haemaphysalis</taxon>
    </lineage>
</organism>
<keyword evidence="3 6" id="KW-1133">Transmembrane helix</keyword>
<evidence type="ECO:0000313" key="8">
    <source>
        <dbReference type="Proteomes" id="UP000821853"/>
    </source>
</evidence>
<dbReference type="OMA" id="AYIESKC"/>
<dbReference type="VEuPathDB" id="VectorBase:HLOH_044145"/>
<comment type="caution">
    <text evidence="7">The sequence shown here is derived from an EMBL/GenBank/DDBJ whole genome shotgun (WGS) entry which is preliminary data.</text>
</comment>
<dbReference type="InterPro" id="IPR051617">
    <property type="entry name" value="UNC-93-like_regulator"/>
</dbReference>
<feature type="transmembrane region" description="Helical" evidence="6">
    <location>
        <begin position="27"/>
        <end position="48"/>
    </location>
</feature>
<protein>
    <submittedName>
        <fullName evidence="7">Uncharacterized protein</fullName>
    </submittedName>
</protein>
<evidence type="ECO:0000256" key="4">
    <source>
        <dbReference type="ARBA" id="ARBA00023136"/>
    </source>
</evidence>
<evidence type="ECO:0000313" key="7">
    <source>
        <dbReference type="EMBL" id="KAH9365309.1"/>
    </source>
</evidence>
<name>A0A9J6FQE3_HAELO</name>
<evidence type="ECO:0000256" key="1">
    <source>
        <dbReference type="ARBA" id="ARBA00004141"/>
    </source>
</evidence>
<dbReference type="Proteomes" id="UP000821853">
    <property type="component" value="Unassembled WGS sequence"/>
</dbReference>
<dbReference type="AlphaFoldDB" id="A0A9J6FQE3"/>
<evidence type="ECO:0000256" key="5">
    <source>
        <dbReference type="ARBA" id="ARBA00023180"/>
    </source>
</evidence>
<dbReference type="InterPro" id="IPR010291">
    <property type="entry name" value="Ion_channel_UNC-93"/>
</dbReference>
<evidence type="ECO:0000256" key="2">
    <source>
        <dbReference type="ARBA" id="ARBA00022692"/>
    </source>
</evidence>
<reference evidence="7 8" key="1">
    <citation type="journal article" date="2020" name="Cell">
        <title>Large-Scale Comparative Analyses of Tick Genomes Elucidate Their Genetic Diversity and Vector Capacities.</title>
        <authorList>
            <consortium name="Tick Genome and Microbiome Consortium (TIGMIC)"/>
            <person name="Jia N."/>
            <person name="Wang J."/>
            <person name="Shi W."/>
            <person name="Du L."/>
            <person name="Sun Y."/>
            <person name="Zhan W."/>
            <person name="Jiang J.F."/>
            <person name="Wang Q."/>
            <person name="Zhang B."/>
            <person name="Ji P."/>
            <person name="Bell-Sakyi L."/>
            <person name="Cui X.M."/>
            <person name="Yuan T.T."/>
            <person name="Jiang B.G."/>
            <person name="Yang W.F."/>
            <person name="Lam T.T."/>
            <person name="Chang Q.C."/>
            <person name="Ding S.J."/>
            <person name="Wang X.J."/>
            <person name="Zhu J.G."/>
            <person name="Ruan X.D."/>
            <person name="Zhao L."/>
            <person name="Wei J.T."/>
            <person name="Ye R.Z."/>
            <person name="Que T.C."/>
            <person name="Du C.H."/>
            <person name="Zhou Y.H."/>
            <person name="Cheng J.X."/>
            <person name="Dai P.F."/>
            <person name="Guo W.B."/>
            <person name="Han X.H."/>
            <person name="Huang E.J."/>
            <person name="Li L.F."/>
            <person name="Wei W."/>
            <person name="Gao Y.C."/>
            <person name="Liu J.Z."/>
            <person name="Shao H.Z."/>
            <person name="Wang X."/>
            <person name="Wang C.C."/>
            <person name="Yang T.C."/>
            <person name="Huo Q.B."/>
            <person name="Li W."/>
            <person name="Chen H.Y."/>
            <person name="Chen S.E."/>
            <person name="Zhou L.G."/>
            <person name="Ni X.B."/>
            <person name="Tian J.H."/>
            <person name="Sheng Y."/>
            <person name="Liu T."/>
            <person name="Pan Y.S."/>
            <person name="Xia L.Y."/>
            <person name="Li J."/>
            <person name="Zhao F."/>
            <person name="Cao W.C."/>
        </authorList>
    </citation>
    <scope>NUCLEOTIDE SEQUENCE [LARGE SCALE GENOMIC DNA]</scope>
    <source>
        <strain evidence="7">HaeL-2018</strain>
    </source>
</reference>
<sequence length="167" mass="18158">MSEKVNYETSHLYISVASLRLIKTAKILTLSAAFFYTGLELSFFSGVYGSCLGFTKRFGSDSSKFLGINGLLIGAGEITGGLLFSILGKQTNKAGRDPIVLIGYLTHVVAFYTIFVNLPANSPLGPTWEPAYIESKCVVSAVDQCPLHVVHWRRLLSELIFSSVSAI</sequence>
<proteinExistence type="predicted"/>
<dbReference type="PANTHER" id="PTHR23294:SF0">
    <property type="entry name" value="UNC93-LIKE PROTEIN MFSD11"/>
    <property type="match status" value="1"/>
</dbReference>
<dbReference type="OrthoDB" id="196103at2759"/>
<keyword evidence="4 6" id="KW-0472">Membrane</keyword>
<evidence type="ECO:0000256" key="6">
    <source>
        <dbReference type="SAM" id="Phobius"/>
    </source>
</evidence>
<comment type="subcellular location">
    <subcellularLocation>
        <location evidence="1">Membrane</location>
        <topology evidence="1">Multi-pass membrane protein</topology>
    </subcellularLocation>
</comment>
<keyword evidence="8" id="KW-1185">Reference proteome</keyword>
<feature type="transmembrane region" description="Helical" evidence="6">
    <location>
        <begin position="99"/>
        <end position="120"/>
    </location>
</feature>
<gene>
    <name evidence="7" type="ORF">HPB48_022496</name>
</gene>
<accession>A0A9J6FQE3</accession>
<dbReference type="GO" id="GO:0016020">
    <property type="term" value="C:membrane"/>
    <property type="evidence" value="ECO:0007669"/>
    <property type="project" value="UniProtKB-SubCell"/>
</dbReference>
<keyword evidence="5" id="KW-0325">Glycoprotein</keyword>
<feature type="transmembrane region" description="Helical" evidence="6">
    <location>
        <begin position="68"/>
        <end position="87"/>
    </location>
</feature>
<dbReference type="Pfam" id="PF05978">
    <property type="entry name" value="UNC-93"/>
    <property type="match status" value="1"/>
</dbReference>